<dbReference type="Proteomes" id="UP000013148">
    <property type="component" value="Unassembled WGS sequence"/>
</dbReference>
<dbReference type="HOGENOM" id="CLU_033536_0_1_6"/>
<organism evidence="3 4">
    <name type="scientific">Acinetobacter guillouiae NIPH 991</name>
    <dbReference type="NCBI Taxonomy" id="1217656"/>
    <lineage>
        <taxon>Bacteria</taxon>
        <taxon>Pseudomonadati</taxon>
        <taxon>Pseudomonadota</taxon>
        <taxon>Gammaproteobacteria</taxon>
        <taxon>Moraxellales</taxon>
        <taxon>Moraxellaceae</taxon>
        <taxon>Acinetobacter</taxon>
    </lineage>
</organism>
<dbReference type="PANTHER" id="PTHR48090:SF8">
    <property type="entry name" value="GLYCOSYLTRANSFERASE CSBB-RELATED"/>
    <property type="match status" value="1"/>
</dbReference>
<dbReference type="PANTHER" id="PTHR48090">
    <property type="entry name" value="UNDECAPRENYL-PHOSPHATE 4-DEOXY-4-FORMAMIDO-L-ARABINOSE TRANSFERASE-RELATED"/>
    <property type="match status" value="1"/>
</dbReference>
<dbReference type="InterPro" id="IPR029044">
    <property type="entry name" value="Nucleotide-diphossugar_trans"/>
</dbReference>
<protein>
    <recommendedName>
        <fullName evidence="2">Glycosyltransferase 2-like domain-containing protein</fullName>
    </recommendedName>
</protein>
<evidence type="ECO:0000259" key="2">
    <source>
        <dbReference type="Pfam" id="PF00535"/>
    </source>
</evidence>
<sequence length="330" mass="37248">MSRNAMNRLEPFISCVVPAYNEAENLKTFIPALAATLEQQKVSFEIIVIDDGSKDNTMTVLESMLDRYPLKILELSRNFGKEAALSAGLDHTTGNLTLMIDADFQHPLDAIPTMINLWKNGYDMVYGIRNRNTESGLKRLFTYVYYRILNLSSEVVIPENAGDFRLLDEKVVEAIKTLPEKNRYMKGLYAWVGFKSIGIHFSELERKNGQSSFNFKALFNLALSGLTGFSNLPLRACIAFGALLALCSVSYGFYIIFETLAEGIKVPGWATLIVEISLLGGIQLLFIGILGEYISRIYTETKDRPRYIVSNKYSNTKYLHYTSSNKNKIF</sequence>
<dbReference type="AlphaFoldDB" id="N8WST9"/>
<feature type="domain" description="Glycosyltransferase 2-like" evidence="2">
    <location>
        <begin position="14"/>
        <end position="174"/>
    </location>
</feature>
<feature type="transmembrane region" description="Helical" evidence="1">
    <location>
        <begin position="236"/>
        <end position="257"/>
    </location>
</feature>
<dbReference type="Gene3D" id="3.90.550.10">
    <property type="entry name" value="Spore Coat Polysaccharide Biosynthesis Protein SpsA, Chain A"/>
    <property type="match status" value="1"/>
</dbReference>
<evidence type="ECO:0000313" key="3">
    <source>
        <dbReference type="EMBL" id="ENV15031.1"/>
    </source>
</evidence>
<dbReference type="GO" id="GO:0005886">
    <property type="term" value="C:plasma membrane"/>
    <property type="evidence" value="ECO:0007669"/>
    <property type="project" value="TreeGrafter"/>
</dbReference>
<dbReference type="InterPro" id="IPR001173">
    <property type="entry name" value="Glyco_trans_2-like"/>
</dbReference>
<dbReference type="InterPro" id="IPR050256">
    <property type="entry name" value="Glycosyltransferase_2"/>
</dbReference>
<accession>N8WST9</accession>
<proteinExistence type="predicted"/>
<gene>
    <name evidence="3" type="ORF">F964_03753</name>
</gene>
<dbReference type="EMBL" id="APPJ01000014">
    <property type="protein sequence ID" value="ENV15031.1"/>
    <property type="molecule type" value="Genomic_DNA"/>
</dbReference>
<keyword evidence="4" id="KW-1185">Reference proteome</keyword>
<dbReference type="Pfam" id="PF00535">
    <property type="entry name" value="Glycos_transf_2"/>
    <property type="match status" value="1"/>
</dbReference>
<dbReference type="SUPFAM" id="SSF53448">
    <property type="entry name" value="Nucleotide-diphospho-sugar transferases"/>
    <property type="match status" value="1"/>
</dbReference>
<dbReference type="PATRIC" id="fig|1217656.3.peg.3695"/>
<evidence type="ECO:0000256" key="1">
    <source>
        <dbReference type="SAM" id="Phobius"/>
    </source>
</evidence>
<dbReference type="CDD" id="cd04187">
    <property type="entry name" value="DPM1_like_bac"/>
    <property type="match status" value="1"/>
</dbReference>
<reference evidence="3 4" key="1">
    <citation type="submission" date="2013-02" db="EMBL/GenBank/DDBJ databases">
        <title>The Genome Sequence of Acinetobacter guillouiae NIPH 991.</title>
        <authorList>
            <consortium name="The Broad Institute Genome Sequencing Platform"/>
            <consortium name="The Broad Institute Genome Sequencing Center for Infectious Disease"/>
            <person name="Cerqueira G."/>
            <person name="Feldgarden M."/>
            <person name="Courvalin P."/>
            <person name="Perichon B."/>
            <person name="Grillot-Courvalin C."/>
            <person name="Clermont D."/>
            <person name="Rocha E."/>
            <person name="Yoon E.-J."/>
            <person name="Nemec A."/>
            <person name="Walker B."/>
            <person name="Young S.K."/>
            <person name="Zeng Q."/>
            <person name="Gargeya S."/>
            <person name="Fitzgerald M."/>
            <person name="Haas B."/>
            <person name="Abouelleil A."/>
            <person name="Alvarado L."/>
            <person name="Arachchi H.M."/>
            <person name="Berlin A.M."/>
            <person name="Chapman S.B."/>
            <person name="Dewar J."/>
            <person name="Goldberg J."/>
            <person name="Griggs A."/>
            <person name="Gujja S."/>
            <person name="Hansen M."/>
            <person name="Howarth C."/>
            <person name="Imamovic A."/>
            <person name="Larimer J."/>
            <person name="McCowan C."/>
            <person name="Murphy C."/>
            <person name="Neiman D."/>
            <person name="Pearson M."/>
            <person name="Priest M."/>
            <person name="Roberts A."/>
            <person name="Saif S."/>
            <person name="Shea T."/>
            <person name="Sisk P."/>
            <person name="Sykes S."/>
            <person name="Wortman J."/>
            <person name="Nusbaum C."/>
            <person name="Birren B."/>
        </authorList>
    </citation>
    <scope>NUCLEOTIDE SEQUENCE [LARGE SCALE GENOMIC DNA]</scope>
    <source>
        <strain evidence="3 4">NIPH 991</strain>
    </source>
</reference>
<name>N8WST9_ACIGI</name>
<comment type="caution">
    <text evidence="3">The sequence shown here is derived from an EMBL/GenBank/DDBJ whole genome shotgun (WGS) entry which is preliminary data.</text>
</comment>
<dbReference type="eggNOG" id="COG0463">
    <property type="taxonomic scope" value="Bacteria"/>
</dbReference>
<evidence type="ECO:0000313" key="4">
    <source>
        <dbReference type="Proteomes" id="UP000013148"/>
    </source>
</evidence>
<keyword evidence="1" id="KW-1133">Transmembrane helix</keyword>
<feature type="transmembrane region" description="Helical" evidence="1">
    <location>
        <begin position="269"/>
        <end position="294"/>
    </location>
</feature>
<keyword evidence="1" id="KW-0812">Transmembrane</keyword>
<keyword evidence="1" id="KW-0472">Membrane</keyword>